<dbReference type="RefSeq" id="WP_143028442.1">
    <property type="nucleotide sequence ID" value="NZ_CP047198.1"/>
</dbReference>
<proteinExistence type="predicted"/>
<sequence>MKLKVRRFTNAELRARQRGLRAKLTESLGMALPSDDVLKDLAWSGGFTYEQRDIYDELRRVESLLGER</sequence>
<evidence type="ECO:0000313" key="1">
    <source>
        <dbReference type="EMBL" id="QXB19396.1"/>
    </source>
</evidence>
<accession>A0ABX8KXJ5</accession>
<dbReference type="EMBL" id="CP077302">
    <property type="protein sequence ID" value="QXB19396.1"/>
    <property type="molecule type" value="Genomic_DNA"/>
</dbReference>
<organism evidence="1 2">
    <name type="scientific">Corynebacterium coyleae</name>
    <dbReference type="NCBI Taxonomy" id="53374"/>
    <lineage>
        <taxon>Bacteria</taxon>
        <taxon>Bacillati</taxon>
        <taxon>Actinomycetota</taxon>
        <taxon>Actinomycetes</taxon>
        <taxon>Mycobacteriales</taxon>
        <taxon>Corynebacteriaceae</taxon>
        <taxon>Corynebacterium</taxon>
    </lineage>
</organism>
<evidence type="ECO:0008006" key="3">
    <source>
        <dbReference type="Google" id="ProtNLM"/>
    </source>
</evidence>
<dbReference type="GeneID" id="92749511"/>
<keyword evidence="2" id="KW-1185">Reference proteome</keyword>
<evidence type="ECO:0000313" key="2">
    <source>
        <dbReference type="Proteomes" id="UP000683520"/>
    </source>
</evidence>
<dbReference type="Proteomes" id="UP000683520">
    <property type="component" value="Chromosome"/>
</dbReference>
<reference evidence="1 2" key="1">
    <citation type="submission" date="2021-06" db="EMBL/GenBank/DDBJ databases">
        <title>FDA dAtabase for Regulatory Grade micrObial Sequences (FDA-ARGOS): Supporting development and validation of Infectious Disease Dx tests.</title>
        <authorList>
            <person name="Sproer C."/>
            <person name="Gronow S."/>
            <person name="Severitt S."/>
            <person name="Schroder I."/>
            <person name="Tallon L."/>
            <person name="Sadzewicz L."/>
            <person name="Zhao X."/>
            <person name="Boylan J."/>
            <person name="Ott S."/>
            <person name="Bowen H."/>
            <person name="Vavikolanu K."/>
            <person name="Mehta A."/>
            <person name="Aluvathingal J."/>
            <person name="Nadendla S."/>
            <person name="Lowell S."/>
            <person name="Myers T."/>
            <person name="Yan Y."/>
        </authorList>
    </citation>
    <scope>NUCLEOTIDE SEQUENCE [LARGE SCALE GENOMIC DNA]</scope>
    <source>
        <strain evidence="1 2">FDAARGOS 1425</strain>
    </source>
</reference>
<protein>
    <recommendedName>
        <fullName evidence="3">Antitoxin VbhA domain-containing protein</fullName>
    </recommendedName>
</protein>
<name>A0ABX8KXJ5_9CORY</name>
<gene>
    <name evidence="1" type="ORF">I6L55_04855</name>
</gene>